<keyword evidence="4" id="KW-0808">Transferase</keyword>
<dbReference type="EC" id="2.7.1.32" evidence="4"/>
<evidence type="ECO:0000256" key="1">
    <source>
        <dbReference type="ARBA" id="ARBA00023209"/>
    </source>
</evidence>
<dbReference type="Pfam" id="PF01633">
    <property type="entry name" value="Choline_kinase"/>
    <property type="match status" value="1"/>
</dbReference>
<evidence type="ECO:0000313" key="4">
    <source>
        <dbReference type="EMBL" id="CAC5391975.1"/>
    </source>
</evidence>
<protein>
    <submittedName>
        <fullName evidence="4">CHK</fullName>
        <ecNumber evidence="4">2.7.1.32</ecNumber>
        <ecNumber evidence="4">2.7.1.82</ecNumber>
    </submittedName>
</protein>
<gene>
    <name evidence="4" type="ORF">MCOR_26943</name>
</gene>
<sequence>MKTIQQHLIHSTSRIKSGTPGGKATADLKSEVVFSHNGLTEGDILRLTEETDLLASLKLIDFEYSAYNYRAYDLSMLFIECCIEYRNVPDTPYFKFNNEDYPSAEIRKQICRAYLMARSNTGDPTDGEVNRLFQETEICELAVHLMWAIWGVDQHIRGEKISFGYLEYAVVHLNEYMNKKQRRLP</sequence>
<dbReference type="Proteomes" id="UP000507470">
    <property type="component" value="Unassembled WGS sequence"/>
</dbReference>
<keyword evidence="1" id="KW-0443">Lipid metabolism</keyword>
<dbReference type="InterPro" id="IPR011009">
    <property type="entry name" value="Kinase-like_dom_sf"/>
</dbReference>
<name>A0A6J8C6B3_MYTCO</name>
<dbReference type="GO" id="GO:0006646">
    <property type="term" value="P:phosphatidylethanolamine biosynthetic process"/>
    <property type="evidence" value="ECO:0007669"/>
    <property type="project" value="TreeGrafter"/>
</dbReference>
<evidence type="ECO:0000256" key="3">
    <source>
        <dbReference type="ARBA" id="ARBA00038211"/>
    </source>
</evidence>
<dbReference type="SUPFAM" id="SSF56112">
    <property type="entry name" value="Protein kinase-like (PK-like)"/>
    <property type="match status" value="1"/>
</dbReference>
<dbReference type="GO" id="GO:0004305">
    <property type="term" value="F:ethanolamine kinase activity"/>
    <property type="evidence" value="ECO:0007669"/>
    <property type="project" value="UniProtKB-EC"/>
</dbReference>
<dbReference type="Gene3D" id="3.90.1200.10">
    <property type="match status" value="1"/>
</dbReference>
<dbReference type="AlphaFoldDB" id="A0A6J8C6B3"/>
<dbReference type="PANTHER" id="PTHR22603:SF93">
    <property type="entry name" value="RE24176P"/>
    <property type="match status" value="1"/>
</dbReference>
<dbReference type="EMBL" id="CACVKT020004879">
    <property type="protein sequence ID" value="CAC5391975.1"/>
    <property type="molecule type" value="Genomic_DNA"/>
</dbReference>
<proteinExistence type="inferred from homology"/>
<dbReference type="GO" id="GO:0004103">
    <property type="term" value="F:choline kinase activity"/>
    <property type="evidence" value="ECO:0007669"/>
    <property type="project" value="UniProtKB-EC"/>
</dbReference>
<dbReference type="OrthoDB" id="3649325at2759"/>
<keyword evidence="1" id="KW-0444">Lipid biosynthesis</keyword>
<reference evidence="4 5" key="1">
    <citation type="submission" date="2020-06" db="EMBL/GenBank/DDBJ databases">
        <authorList>
            <person name="Li R."/>
            <person name="Bekaert M."/>
        </authorList>
    </citation>
    <scope>NUCLEOTIDE SEQUENCE [LARGE SCALE GENOMIC DNA]</scope>
    <source>
        <strain evidence="5">wild</strain>
    </source>
</reference>
<keyword evidence="2" id="KW-1208">Phospholipid metabolism</keyword>
<organism evidence="4 5">
    <name type="scientific">Mytilus coruscus</name>
    <name type="common">Sea mussel</name>
    <dbReference type="NCBI Taxonomy" id="42192"/>
    <lineage>
        <taxon>Eukaryota</taxon>
        <taxon>Metazoa</taxon>
        <taxon>Spiralia</taxon>
        <taxon>Lophotrochozoa</taxon>
        <taxon>Mollusca</taxon>
        <taxon>Bivalvia</taxon>
        <taxon>Autobranchia</taxon>
        <taxon>Pteriomorphia</taxon>
        <taxon>Mytilida</taxon>
        <taxon>Mytiloidea</taxon>
        <taxon>Mytilidae</taxon>
        <taxon>Mytilinae</taxon>
        <taxon>Mytilus</taxon>
    </lineage>
</organism>
<accession>A0A6J8C6B3</accession>
<evidence type="ECO:0000256" key="2">
    <source>
        <dbReference type="ARBA" id="ARBA00023264"/>
    </source>
</evidence>
<dbReference type="EC" id="2.7.1.82" evidence="4"/>
<evidence type="ECO:0000313" key="5">
    <source>
        <dbReference type="Proteomes" id="UP000507470"/>
    </source>
</evidence>
<dbReference type="GO" id="GO:0005737">
    <property type="term" value="C:cytoplasm"/>
    <property type="evidence" value="ECO:0007669"/>
    <property type="project" value="TreeGrafter"/>
</dbReference>
<comment type="similarity">
    <text evidence="3">Belongs to the choline/ethanolamine kinase family.</text>
</comment>
<keyword evidence="1" id="KW-0594">Phospholipid biosynthesis</keyword>
<keyword evidence="5" id="KW-1185">Reference proteome</keyword>
<dbReference type="PANTHER" id="PTHR22603">
    <property type="entry name" value="CHOLINE/ETHANOALAMINE KINASE"/>
    <property type="match status" value="1"/>
</dbReference>